<organism evidence="2 3">
    <name type="scientific">Pontibacter chinhatensis</name>
    <dbReference type="NCBI Taxonomy" id="1436961"/>
    <lineage>
        <taxon>Bacteria</taxon>
        <taxon>Pseudomonadati</taxon>
        <taxon>Bacteroidota</taxon>
        <taxon>Cytophagia</taxon>
        <taxon>Cytophagales</taxon>
        <taxon>Hymenobacteraceae</taxon>
        <taxon>Pontibacter</taxon>
    </lineage>
</organism>
<proteinExistence type="predicted"/>
<dbReference type="Proteomes" id="UP000198724">
    <property type="component" value="Unassembled WGS sequence"/>
</dbReference>
<feature type="transmembrane region" description="Helical" evidence="1">
    <location>
        <begin position="12"/>
        <end position="29"/>
    </location>
</feature>
<evidence type="ECO:0000313" key="3">
    <source>
        <dbReference type="Proteomes" id="UP000198724"/>
    </source>
</evidence>
<dbReference type="EMBL" id="FOOT01000003">
    <property type="protein sequence ID" value="SFG77247.1"/>
    <property type="molecule type" value="Genomic_DNA"/>
</dbReference>
<gene>
    <name evidence="2" type="ORF">SAMN05421739_103573</name>
</gene>
<accession>A0A1I2UNP6</accession>
<protein>
    <submittedName>
        <fullName evidence="2">Uncharacterized protein</fullName>
    </submittedName>
</protein>
<reference evidence="3" key="1">
    <citation type="submission" date="2016-10" db="EMBL/GenBank/DDBJ databases">
        <authorList>
            <person name="Varghese N."/>
            <person name="Submissions S."/>
        </authorList>
    </citation>
    <scope>NUCLEOTIDE SEQUENCE [LARGE SCALE GENOMIC DNA]</scope>
    <source>
        <strain evidence="3">LP51</strain>
    </source>
</reference>
<feature type="transmembrane region" description="Helical" evidence="1">
    <location>
        <begin position="93"/>
        <end position="117"/>
    </location>
</feature>
<name>A0A1I2UNP6_9BACT</name>
<sequence>MKKQLELKKENWQLLPYIYFISLVAFWFLGDLFMIQNFSFIALVLLVGLIIQAKIQHKVIGTGIGIIAATGSLYGFLAVVSEFKDFETINNSALAMISVGSALTLSGLAMGVMLALANLKKLAV</sequence>
<keyword evidence="1" id="KW-0812">Transmembrane</keyword>
<feature type="transmembrane region" description="Helical" evidence="1">
    <location>
        <begin position="59"/>
        <end position="81"/>
    </location>
</feature>
<keyword evidence="3" id="KW-1185">Reference proteome</keyword>
<dbReference type="OrthoDB" id="853392at2"/>
<dbReference type="STRING" id="1436961.SAMN05421739_103573"/>
<evidence type="ECO:0000256" key="1">
    <source>
        <dbReference type="SAM" id="Phobius"/>
    </source>
</evidence>
<feature type="transmembrane region" description="Helical" evidence="1">
    <location>
        <begin position="35"/>
        <end position="52"/>
    </location>
</feature>
<dbReference type="RefSeq" id="WP_092101425.1">
    <property type="nucleotide sequence ID" value="NZ_FOOT01000003.1"/>
</dbReference>
<keyword evidence="1" id="KW-1133">Transmembrane helix</keyword>
<dbReference type="AlphaFoldDB" id="A0A1I2UNP6"/>
<evidence type="ECO:0000313" key="2">
    <source>
        <dbReference type="EMBL" id="SFG77247.1"/>
    </source>
</evidence>
<keyword evidence="1" id="KW-0472">Membrane</keyword>